<evidence type="ECO:0000256" key="4">
    <source>
        <dbReference type="ARBA" id="ARBA00022619"/>
    </source>
</evidence>
<dbReference type="OrthoDB" id="9809709at2"/>
<name>A0A1I3Y6R3_9HYPH</name>
<reference evidence="8 9" key="1">
    <citation type="submission" date="2016-10" db="EMBL/GenBank/DDBJ databases">
        <authorList>
            <person name="de Groot N.N."/>
        </authorList>
    </citation>
    <scope>NUCLEOTIDE SEQUENCE [LARGE SCALE GENOMIC DNA]</scope>
    <source>
        <strain evidence="8 9">NE2</strain>
    </source>
</reference>
<comment type="similarity">
    <text evidence="2 7">Belongs to the DMRL synthase family.</text>
</comment>
<evidence type="ECO:0000256" key="6">
    <source>
        <dbReference type="ARBA" id="ARBA00048785"/>
    </source>
</evidence>
<organism evidence="8 9">
    <name type="scientific">Methylocapsa palsarum</name>
    <dbReference type="NCBI Taxonomy" id="1612308"/>
    <lineage>
        <taxon>Bacteria</taxon>
        <taxon>Pseudomonadati</taxon>
        <taxon>Pseudomonadota</taxon>
        <taxon>Alphaproteobacteria</taxon>
        <taxon>Hyphomicrobiales</taxon>
        <taxon>Beijerinckiaceae</taxon>
        <taxon>Methylocapsa</taxon>
    </lineage>
</organism>
<sequence>MASPRRSSASADASAKGAKFLIVEARFYDDIGEMLLEGAKRAFDAAGAGFDLLSVPGALEIPLAMAIALDHASTSGESFSGAVALGCIIRGDTYHFEIVANESARALMQLALARNLSFGNGVLTVETEAQAHVRADCAQGDKGGDAARAALALHRIKRKIGAL</sequence>
<dbReference type="GO" id="GO:0009349">
    <property type="term" value="C:riboflavin synthase complex"/>
    <property type="evidence" value="ECO:0007669"/>
    <property type="project" value="UniProtKB-UniRule"/>
</dbReference>
<dbReference type="EMBL" id="FOSN01000005">
    <property type="protein sequence ID" value="SFK27538.1"/>
    <property type="molecule type" value="Genomic_DNA"/>
</dbReference>
<evidence type="ECO:0000256" key="7">
    <source>
        <dbReference type="HAMAP-Rule" id="MF_00178"/>
    </source>
</evidence>
<evidence type="ECO:0000256" key="2">
    <source>
        <dbReference type="ARBA" id="ARBA00007424"/>
    </source>
</evidence>
<dbReference type="GO" id="GO:0000906">
    <property type="term" value="F:6,7-dimethyl-8-ribityllumazine synthase activity"/>
    <property type="evidence" value="ECO:0007669"/>
    <property type="project" value="UniProtKB-UniRule"/>
</dbReference>
<feature type="binding site" evidence="7">
    <location>
        <position position="134"/>
    </location>
    <ligand>
        <name>(2S)-2-hydroxy-3-oxobutyl phosphate</name>
        <dbReference type="ChEBI" id="CHEBI:58830"/>
    </ligand>
</feature>
<evidence type="ECO:0000313" key="9">
    <source>
        <dbReference type="Proteomes" id="UP000198755"/>
    </source>
</evidence>
<dbReference type="Gene3D" id="3.40.50.960">
    <property type="entry name" value="Lumazine/riboflavin synthase"/>
    <property type="match status" value="1"/>
</dbReference>
<dbReference type="CDD" id="cd09209">
    <property type="entry name" value="Lumazine_synthase-I"/>
    <property type="match status" value="1"/>
</dbReference>
<evidence type="ECO:0000313" key="8">
    <source>
        <dbReference type="EMBL" id="SFK27538.1"/>
    </source>
</evidence>
<dbReference type="HAMAP" id="MF_00178">
    <property type="entry name" value="Lumazine_synth"/>
    <property type="match status" value="1"/>
</dbReference>
<dbReference type="PANTHER" id="PTHR21058">
    <property type="entry name" value="6,7-DIMETHYL-8-RIBITYLLUMAZINE SYNTHASE DMRL SYNTHASE LUMAZINE SYNTHASE"/>
    <property type="match status" value="1"/>
</dbReference>
<feature type="binding site" evidence="7">
    <location>
        <begin position="58"/>
        <end position="60"/>
    </location>
    <ligand>
        <name>5-amino-6-(D-ribitylamino)uracil</name>
        <dbReference type="ChEBI" id="CHEBI:15934"/>
    </ligand>
</feature>
<feature type="active site" description="Proton donor" evidence="7">
    <location>
        <position position="95"/>
    </location>
</feature>
<comment type="catalytic activity">
    <reaction evidence="6 7">
        <text>(2S)-2-hydroxy-3-oxobutyl phosphate + 5-amino-6-(D-ribitylamino)uracil = 6,7-dimethyl-8-(1-D-ribityl)lumazine + phosphate + 2 H2O + H(+)</text>
        <dbReference type="Rhea" id="RHEA:26152"/>
        <dbReference type="ChEBI" id="CHEBI:15377"/>
        <dbReference type="ChEBI" id="CHEBI:15378"/>
        <dbReference type="ChEBI" id="CHEBI:15934"/>
        <dbReference type="ChEBI" id="CHEBI:43474"/>
        <dbReference type="ChEBI" id="CHEBI:58201"/>
        <dbReference type="ChEBI" id="CHEBI:58830"/>
        <dbReference type="EC" id="2.5.1.78"/>
    </reaction>
</comment>
<dbReference type="Proteomes" id="UP000198755">
    <property type="component" value="Unassembled WGS sequence"/>
</dbReference>
<evidence type="ECO:0000256" key="5">
    <source>
        <dbReference type="ARBA" id="ARBA00022679"/>
    </source>
</evidence>
<feature type="binding site" evidence="7">
    <location>
        <begin position="92"/>
        <end position="93"/>
    </location>
    <ligand>
        <name>(2S)-2-hydroxy-3-oxobutyl phosphate</name>
        <dbReference type="ChEBI" id="CHEBI:58830"/>
    </ligand>
</feature>
<dbReference type="PANTHER" id="PTHR21058:SF0">
    <property type="entry name" value="6,7-DIMETHYL-8-RIBITYLLUMAZINE SYNTHASE"/>
    <property type="match status" value="1"/>
</dbReference>
<dbReference type="AlphaFoldDB" id="A0A1I3Y6R3"/>
<dbReference type="RefSeq" id="WP_091680461.1">
    <property type="nucleotide sequence ID" value="NZ_FOSN01000005.1"/>
</dbReference>
<dbReference type="InterPro" id="IPR034964">
    <property type="entry name" value="LS"/>
</dbReference>
<keyword evidence="5 7" id="KW-0808">Transferase</keyword>
<feature type="binding site" evidence="7">
    <location>
        <begin position="87"/>
        <end position="89"/>
    </location>
    <ligand>
        <name>5-amino-6-(D-ribitylamino)uracil</name>
        <dbReference type="ChEBI" id="CHEBI:15934"/>
    </ligand>
</feature>
<dbReference type="SUPFAM" id="SSF52121">
    <property type="entry name" value="Lumazine synthase"/>
    <property type="match status" value="1"/>
</dbReference>
<dbReference type="InterPro" id="IPR036467">
    <property type="entry name" value="LS/RS_sf"/>
</dbReference>
<dbReference type="EC" id="2.5.1.78" evidence="3 7"/>
<comment type="function">
    <text evidence="7">Catalyzes the formation of 6,7-dimethyl-8-ribityllumazine by condensation of 5-amino-6-(D-ribitylamino)uracil with 3,4-dihydroxy-2-butanone 4-phosphate. This is the penultimate step in the biosynthesis of riboflavin.</text>
</comment>
<evidence type="ECO:0000256" key="1">
    <source>
        <dbReference type="ARBA" id="ARBA00004917"/>
    </source>
</evidence>
<dbReference type="GO" id="GO:0005829">
    <property type="term" value="C:cytosol"/>
    <property type="evidence" value="ECO:0007669"/>
    <property type="project" value="TreeGrafter"/>
</dbReference>
<protein>
    <recommendedName>
        <fullName evidence="3 7">6,7-dimethyl-8-ribityllumazine synthase</fullName>
        <shortName evidence="7">DMRL synthase</shortName>
        <shortName evidence="7">LS</shortName>
        <shortName evidence="7">Lumazine synthase</shortName>
        <ecNumber evidence="3 7">2.5.1.78</ecNumber>
    </recommendedName>
</protein>
<accession>A0A1I3Y6R3</accession>
<keyword evidence="4 7" id="KW-0686">Riboflavin biosynthesis</keyword>
<dbReference type="UniPathway" id="UPA00275">
    <property type="reaction ID" value="UER00404"/>
</dbReference>
<evidence type="ECO:0000256" key="3">
    <source>
        <dbReference type="ARBA" id="ARBA00012664"/>
    </source>
</evidence>
<keyword evidence="9" id="KW-1185">Reference proteome</keyword>
<dbReference type="STRING" id="1612308.SAMN05444581_10549"/>
<dbReference type="GO" id="GO:0009231">
    <property type="term" value="P:riboflavin biosynthetic process"/>
    <property type="evidence" value="ECO:0007669"/>
    <property type="project" value="UniProtKB-UniRule"/>
</dbReference>
<feature type="binding site" evidence="7">
    <location>
        <position position="120"/>
    </location>
    <ligand>
        <name>5-amino-6-(D-ribitylamino)uracil</name>
        <dbReference type="ChEBI" id="CHEBI:15934"/>
    </ligand>
</feature>
<dbReference type="InterPro" id="IPR002180">
    <property type="entry name" value="LS/RS"/>
</dbReference>
<dbReference type="NCBIfam" id="TIGR00114">
    <property type="entry name" value="lumazine-synth"/>
    <property type="match status" value="1"/>
</dbReference>
<gene>
    <name evidence="7" type="primary">ribH</name>
    <name evidence="8" type="ORF">SAMN05444581_10549</name>
</gene>
<dbReference type="Pfam" id="PF00885">
    <property type="entry name" value="DMRL_synthase"/>
    <property type="match status" value="1"/>
</dbReference>
<comment type="pathway">
    <text evidence="1 7">Cofactor biosynthesis; riboflavin biosynthesis; riboflavin from 2-hydroxy-3-oxobutyl phosphate and 5-amino-6-(D-ribitylamino)uracil: step 1/2.</text>
</comment>
<proteinExistence type="inferred from homology"/>
<feature type="binding site" evidence="7">
    <location>
        <position position="27"/>
    </location>
    <ligand>
        <name>5-amino-6-(D-ribitylamino)uracil</name>
        <dbReference type="ChEBI" id="CHEBI:15934"/>
    </ligand>
</feature>